<keyword evidence="2" id="KW-1133">Transmembrane helix</keyword>
<feature type="compositionally biased region" description="Polar residues" evidence="1">
    <location>
        <begin position="772"/>
        <end position="782"/>
    </location>
</feature>
<organism evidence="3 4">
    <name type="scientific">Geodermatophilus ruber</name>
    <dbReference type="NCBI Taxonomy" id="504800"/>
    <lineage>
        <taxon>Bacteria</taxon>
        <taxon>Bacillati</taxon>
        <taxon>Actinomycetota</taxon>
        <taxon>Actinomycetes</taxon>
        <taxon>Geodermatophilales</taxon>
        <taxon>Geodermatophilaceae</taxon>
        <taxon>Geodermatophilus</taxon>
    </lineage>
</organism>
<feature type="transmembrane region" description="Helical" evidence="2">
    <location>
        <begin position="212"/>
        <end position="231"/>
    </location>
</feature>
<feature type="transmembrane region" description="Helical" evidence="2">
    <location>
        <begin position="343"/>
        <end position="365"/>
    </location>
</feature>
<keyword evidence="3" id="KW-0378">Hydrolase</keyword>
<keyword evidence="2" id="KW-0812">Transmembrane</keyword>
<dbReference type="EMBL" id="FOSW01000009">
    <property type="protein sequence ID" value="SFL29563.1"/>
    <property type="molecule type" value="Genomic_DNA"/>
</dbReference>
<keyword evidence="3" id="KW-0645">Protease</keyword>
<feature type="transmembrane region" description="Helical" evidence="2">
    <location>
        <begin position="144"/>
        <end position="169"/>
    </location>
</feature>
<protein>
    <submittedName>
        <fullName evidence="3">Putative peptide zinc metalloprotease protein</fullName>
    </submittedName>
</protein>
<feature type="compositionally biased region" description="Low complexity" evidence="1">
    <location>
        <begin position="790"/>
        <end position="806"/>
    </location>
</feature>
<dbReference type="Proteomes" id="UP000199152">
    <property type="component" value="Unassembled WGS sequence"/>
</dbReference>
<proteinExistence type="predicted"/>
<dbReference type="AlphaFoldDB" id="A0A1I4GJ67"/>
<name>A0A1I4GJ67_9ACTN</name>
<reference evidence="3 4" key="1">
    <citation type="submission" date="2016-10" db="EMBL/GenBank/DDBJ databases">
        <authorList>
            <person name="de Groot N.N."/>
        </authorList>
    </citation>
    <scope>NUCLEOTIDE SEQUENCE [LARGE SCALE GENOMIC DNA]</scope>
    <source>
        <strain evidence="3 4">DSM 45317</strain>
    </source>
</reference>
<accession>A0A1I4GJ67</accession>
<feature type="transmembrane region" description="Helical" evidence="2">
    <location>
        <begin position="181"/>
        <end position="200"/>
    </location>
</feature>
<evidence type="ECO:0000313" key="3">
    <source>
        <dbReference type="EMBL" id="SFL29563.1"/>
    </source>
</evidence>
<feature type="compositionally biased region" description="Polar residues" evidence="1">
    <location>
        <begin position="807"/>
        <end position="818"/>
    </location>
</feature>
<evidence type="ECO:0000313" key="4">
    <source>
        <dbReference type="Proteomes" id="UP000199152"/>
    </source>
</evidence>
<sequence length="818" mass="85013">MTTQAAPPGEHPAAGSDGEVPARADGVELLGEVPGSGYRRPPALARRRDGQVVQLTPLLHQVLHAVDGRRTVAEVAEAVSGSSGRLVRPDDVRQLIDASLRPLGLLRRADGTEPELRRSDPLLALRFRRVVTDPVLTRRLTAPFAVLFSPFVVVPVVLAFGAVAGWVLFSQGLAAATAQAFGNPALFLAVVGVTVLSAGFHEFGHAAAARYGGSTPGAMGFGIYLFWPAFYTDVTDSYRLGRAGRVRTDLGGLYFNAVVVLLSFAVWWLTGWHAVLLVVATQVLQMIRQLAPLLRFDGYHVLADLTGVPDLYQRIGPVLTGLLPGRWRQPEATALKTWARVTVIAWVLLVVPLMAVSLLLMVLALPRLLATAWASVRQQGRLLGDAFGDGDMLEVLVRVLAVVAVVVPLLGLGYVLLRLVRRSAVGVWRRTEGRPVRRGLAGLLVTALVAGLGWAWWPDADRYRPVRAWEGGTVLDAVPASAGAPLDTGSRGTAATIWPADAGPLPTADRPVLALVLTPASQGAAGRGEEGRAPARSSDAGETAAPTWVFPFDAPPPPGDGDNQALAVNTADGSVAYDVSFALVWADEDAALNRNEAYALASCRDCRTVAVAFQVVLLVGSVDVVVPQNLAAAVNYACVECVTYALATQLVVSLPGPLSEVGSRELAAIWEELRIFGEQIEGVPLAELRDRLTDFEVRILDVVREHATEQAGGPPAAGSPAEDAGTDGDGPASDSTGTGSDGPGDDAAGGAAAETTGSPRTSGATPEATGTPAGSATPSSGPTGAAPDGATESAAPTSTAPPSTEAGMTTSGSATPTG</sequence>
<feature type="transmembrane region" description="Helical" evidence="2">
    <location>
        <begin position="251"/>
        <end position="279"/>
    </location>
</feature>
<feature type="transmembrane region" description="Helical" evidence="2">
    <location>
        <begin position="438"/>
        <end position="457"/>
    </location>
</feature>
<gene>
    <name evidence="3" type="ORF">SAMN04488085_10916</name>
</gene>
<feature type="region of interest" description="Disordered" evidence="1">
    <location>
        <begin position="706"/>
        <end position="818"/>
    </location>
</feature>
<feature type="region of interest" description="Disordered" evidence="1">
    <location>
        <begin position="1"/>
        <end position="45"/>
    </location>
</feature>
<dbReference type="CDD" id="cd05709">
    <property type="entry name" value="S2P-M50"/>
    <property type="match status" value="1"/>
</dbReference>
<dbReference type="InParanoid" id="A0A1I4GJ67"/>
<dbReference type="STRING" id="504800.SAMN04488085_10916"/>
<feature type="compositionally biased region" description="Low complexity" evidence="1">
    <location>
        <begin position="711"/>
        <end position="738"/>
    </location>
</feature>
<evidence type="ECO:0000256" key="1">
    <source>
        <dbReference type="SAM" id="MobiDB-lite"/>
    </source>
</evidence>
<evidence type="ECO:0000256" key="2">
    <source>
        <dbReference type="SAM" id="Phobius"/>
    </source>
</evidence>
<keyword evidence="2" id="KW-0472">Membrane</keyword>
<feature type="compositionally biased region" description="Low complexity" evidence="1">
    <location>
        <begin position="745"/>
        <end position="759"/>
    </location>
</feature>
<feature type="region of interest" description="Disordered" evidence="1">
    <location>
        <begin position="521"/>
        <end position="540"/>
    </location>
</feature>
<keyword evidence="4" id="KW-1185">Reference proteome</keyword>
<keyword evidence="3" id="KW-0482">Metalloprotease</keyword>
<dbReference type="GO" id="GO:0006508">
    <property type="term" value="P:proteolysis"/>
    <property type="evidence" value="ECO:0007669"/>
    <property type="project" value="UniProtKB-KW"/>
</dbReference>
<feature type="transmembrane region" description="Helical" evidence="2">
    <location>
        <begin position="395"/>
        <end position="417"/>
    </location>
</feature>
<dbReference type="RefSeq" id="WP_218146265.1">
    <property type="nucleotide sequence ID" value="NZ_FOSW01000009.1"/>
</dbReference>
<dbReference type="GO" id="GO:0008237">
    <property type="term" value="F:metallopeptidase activity"/>
    <property type="evidence" value="ECO:0007669"/>
    <property type="project" value="UniProtKB-KW"/>
</dbReference>